<feature type="domain" description="RING-type" evidence="7">
    <location>
        <begin position="111"/>
        <end position="156"/>
    </location>
</feature>
<evidence type="ECO:0000256" key="5">
    <source>
        <dbReference type="SAM" id="Coils"/>
    </source>
</evidence>
<feature type="coiled-coil region" evidence="5">
    <location>
        <begin position="160"/>
        <end position="187"/>
    </location>
</feature>
<dbReference type="Proteomes" id="UP001497383">
    <property type="component" value="Chromosome 4"/>
</dbReference>
<dbReference type="SUPFAM" id="SSF57850">
    <property type="entry name" value="RING/U-box"/>
    <property type="match status" value="1"/>
</dbReference>
<dbReference type="Gene3D" id="3.30.40.10">
    <property type="entry name" value="Zinc/RING finger domain, C3HC4 (zinc finger)"/>
    <property type="match status" value="1"/>
</dbReference>
<keyword evidence="5" id="KW-0175">Coiled coil</keyword>
<evidence type="ECO:0000256" key="6">
    <source>
        <dbReference type="SAM" id="MobiDB-lite"/>
    </source>
</evidence>
<dbReference type="PANTHER" id="PTHR45931:SF3">
    <property type="entry name" value="RING ZINC FINGER-CONTAINING PROTEIN"/>
    <property type="match status" value="1"/>
</dbReference>
<feature type="compositionally biased region" description="Basic and acidic residues" evidence="6">
    <location>
        <begin position="1"/>
        <end position="10"/>
    </location>
</feature>
<evidence type="ECO:0000256" key="4">
    <source>
        <dbReference type="PROSITE-ProRule" id="PRU00175"/>
    </source>
</evidence>
<evidence type="ECO:0000259" key="7">
    <source>
        <dbReference type="PROSITE" id="PS50089"/>
    </source>
</evidence>
<keyword evidence="9" id="KW-1185">Reference proteome</keyword>
<name>A0ABP0ZLK8_9ASCO</name>
<dbReference type="Pfam" id="PF13639">
    <property type="entry name" value="zf-RING_2"/>
    <property type="match status" value="1"/>
</dbReference>
<keyword evidence="3" id="KW-0862">Zinc</keyword>
<dbReference type="InterPro" id="IPR001841">
    <property type="entry name" value="Znf_RING"/>
</dbReference>
<reference evidence="8 9" key="1">
    <citation type="submission" date="2024-03" db="EMBL/GenBank/DDBJ databases">
        <authorList>
            <person name="Brejova B."/>
        </authorList>
    </citation>
    <scope>NUCLEOTIDE SEQUENCE [LARGE SCALE GENOMIC DNA]</scope>
    <source>
        <strain evidence="8 9">CBS 14171</strain>
    </source>
</reference>
<protein>
    <recommendedName>
        <fullName evidence="7">RING-type domain-containing protein</fullName>
    </recommendedName>
</protein>
<accession>A0ABP0ZLK8</accession>
<dbReference type="EMBL" id="OZ022408">
    <property type="protein sequence ID" value="CAK9439038.1"/>
    <property type="molecule type" value="Genomic_DNA"/>
</dbReference>
<sequence>MSTYEEEHNISSEPRQTQQERGRSHETLSEIIDSFIHNSHANNAPSEPSIDTLAAALNQLRTLDNSELATSLLSIISSDPTTRKPNAGVPSDFIDTLERVPVGSLPESESCSICTNNYHQDKYPLVVKLPCGNSHIFDLECISPWLSLNSTCPLCRVDVMEVGEIRRRKVEAEVKRAKEEDSEEELEEGWDVYG</sequence>
<evidence type="ECO:0000313" key="9">
    <source>
        <dbReference type="Proteomes" id="UP001497383"/>
    </source>
</evidence>
<feature type="region of interest" description="Disordered" evidence="6">
    <location>
        <begin position="1"/>
        <end position="26"/>
    </location>
</feature>
<dbReference type="InterPro" id="IPR051834">
    <property type="entry name" value="RING_finger_E3_ligase"/>
</dbReference>
<dbReference type="InterPro" id="IPR013083">
    <property type="entry name" value="Znf_RING/FYVE/PHD"/>
</dbReference>
<organism evidence="8 9">
    <name type="scientific">Lodderomyces beijingensis</name>
    <dbReference type="NCBI Taxonomy" id="1775926"/>
    <lineage>
        <taxon>Eukaryota</taxon>
        <taxon>Fungi</taxon>
        <taxon>Dikarya</taxon>
        <taxon>Ascomycota</taxon>
        <taxon>Saccharomycotina</taxon>
        <taxon>Pichiomycetes</taxon>
        <taxon>Debaryomycetaceae</taxon>
        <taxon>Candida/Lodderomyces clade</taxon>
        <taxon>Lodderomyces</taxon>
    </lineage>
</organism>
<evidence type="ECO:0000256" key="1">
    <source>
        <dbReference type="ARBA" id="ARBA00022723"/>
    </source>
</evidence>
<evidence type="ECO:0000256" key="2">
    <source>
        <dbReference type="ARBA" id="ARBA00022771"/>
    </source>
</evidence>
<dbReference type="PANTHER" id="PTHR45931">
    <property type="entry name" value="SI:CH211-59O9.10"/>
    <property type="match status" value="1"/>
</dbReference>
<evidence type="ECO:0000256" key="3">
    <source>
        <dbReference type="ARBA" id="ARBA00022833"/>
    </source>
</evidence>
<keyword evidence="2 4" id="KW-0863">Zinc-finger</keyword>
<dbReference type="RefSeq" id="XP_066830200.1">
    <property type="nucleotide sequence ID" value="XM_066973353.1"/>
</dbReference>
<dbReference type="PROSITE" id="PS50089">
    <property type="entry name" value="ZF_RING_2"/>
    <property type="match status" value="1"/>
</dbReference>
<evidence type="ECO:0000313" key="8">
    <source>
        <dbReference type="EMBL" id="CAK9439038.1"/>
    </source>
</evidence>
<gene>
    <name evidence="8" type="ORF">LODBEIA_P32620</name>
</gene>
<proteinExistence type="predicted"/>
<keyword evidence="1" id="KW-0479">Metal-binding</keyword>
<dbReference type="GeneID" id="92208458"/>